<dbReference type="STRING" id="1121419.SAMN05443529_105123"/>
<dbReference type="InterPro" id="IPR001851">
    <property type="entry name" value="ABC_transp_permease"/>
</dbReference>
<proteinExistence type="predicted"/>
<feature type="transmembrane region" description="Helical" evidence="6">
    <location>
        <begin position="200"/>
        <end position="218"/>
    </location>
</feature>
<dbReference type="EMBL" id="FNCP01000005">
    <property type="protein sequence ID" value="SDG70364.1"/>
    <property type="molecule type" value="Genomic_DNA"/>
</dbReference>
<evidence type="ECO:0000313" key="8">
    <source>
        <dbReference type="Proteomes" id="UP000198656"/>
    </source>
</evidence>
<comment type="subcellular location">
    <subcellularLocation>
        <location evidence="1">Cell membrane</location>
        <topology evidence="1">Multi-pass membrane protein</topology>
    </subcellularLocation>
</comment>
<dbReference type="OrthoDB" id="45037at2"/>
<dbReference type="Pfam" id="PF02653">
    <property type="entry name" value="BPD_transp_2"/>
    <property type="match status" value="1"/>
</dbReference>
<feature type="transmembrane region" description="Helical" evidence="6">
    <location>
        <begin position="248"/>
        <end position="271"/>
    </location>
</feature>
<dbReference type="GO" id="GO:0022857">
    <property type="term" value="F:transmembrane transporter activity"/>
    <property type="evidence" value="ECO:0007669"/>
    <property type="project" value="InterPro"/>
</dbReference>
<evidence type="ECO:0000256" key="2">
    <source>
        <dbReference type="ARBA" id="ARBA00022475"/>
    </source>
</evidence>
<dbReference type="CDD" id="cd06580">
    <property type="entry name" value="TM_PBP1_transp_TpRbsC_like"/>
    <property type="match status" value="1"/>
</dbReference>
<feature type="transmembrane region" description="Helical" evidence="6">
    <location>
        <begin position="91"/>
        <end position="109"/>
    </location>
</feature>
<feature type="transmembrane region" description="Helical" evidence="6">
    <location>
        <begin position="298"/>
        <end position="316"/>
    </location>
</feature>
<keyword evidence="7" id="KW-0813">Transport</keyword>
<dbReference type="PANTHER" id="PTHR47089:SF1">
    <property type="entry name" value="GUANOSINE ABC TRANSPORTER PERMEASE PROTEIN NUPP"/>
    <property type="match status" value="1"/>
</dbReference>
<dbReference type="RefSeq" id="WP_092331318.1">
    <property type="nucleotide sequence ID" value="NZ_FNCP01000005.1"/>
</dbReference>
<organism evidence="7 8">
    <name type="scientific">Desulfosporosinus hippei DSM 8344</name>
    <dbReference type="NCBI Taxonomy" id="1121419"/>
    <lineage>
        <taxon>Bacteria</taxon>
        <taxon>Bacillati</taxon>
        <taxon>Bacillota</taxon>
        <taxon>Clostridia</taxon>
        <taxon>Eubacteriales</taxon>
        <taxon>Desulfitobacteriaceae</taxon>
        <taxon>Desulfosporosinus</taxon>
    </lineage>
</organism>
<keyword evidence="3 6" id="KW-0812">Transmembrane</keyword>
<keyword evidence="5 6" id="KW-0472">Membrane</keyword>
<evidence type="ECO:0000313" key="7">
    <source>
        <dbReference type="EMBL" id="SDG70364.1"/>
    </source>
</evidence>
<feature type="transmembrane region" description="Helical" evidence="6">
    <location>
        <begin position="149"/>
        <end position="169"/>
    </location>
</feature>
<feature type="transmembrane region" description="Helical" evidence="6">
    <location>
        <begin position="115"/>
        <end position="137"/>
    </location>
</feature>
<dbReference type="PANTHER" id="PTHR47089">
    <property type="entry name" value="ABC TRANSPORTER, PERMEASE PROTEIN"/>
    <property type="match status" value="1"/>
</dbReference>
<accession>A0A1G7WET9</accession>
<keyword evidence="7" id="KW-0762">Sugar transport</keyword>
<feature type="transmembrane region" description="Helical" evidence="6">
    <location>
        <begin position="322"/>
        <end position="345"/>
    </location>
</feature>
<feature type="transmembrane region" description="Helical" evidence="6">
    <location>
        <begin position="61"/>
        <end position="84"/>
    </location>
</feature>
<evidence type="ECO:0000256" key="4">
    <source>
        <dbReference type="ARBA" id="ARBA00022989"/>
    </source>
</evidence>
<evidence type="ECO:0000256" key="6">
    <source>
        <dbReference type="SAM" id="Phobius"/>
    </source>
</evidence>
<dbReference type="Proteomes" id="UP000198656">
    <property type="component" value="Unassembled WGS sequence"/>
</dbReference>
<feature type="transmembrane region" description="Helical" evidence="6">
    <location>
        <begin position="277"/>
        <end position="293"/>
    </location>
</feature>
<name>A0A1G7WET9_9FIRM</name>
<feature type="transmembrane region" description="Helical" evidence="6">
    <location>
        <begin position="20"/>
        <end position="41"/>
    </location>
</feature>
<keyword evidence="8" id="KW-1185">Reference proteome</keyword>
<keyword evidence="4 6" id="KW-1133">Transmembrane helix</keyword>
<dbReference type="GO" id="GO:0005886">
    <property type="term" value="C:plasma membrane"/>
    <property type="evidence" value="ECO:0007669"/>
    <property type="project" value="UniProtKB-SubCell"/>
</dbReference>
<evidence type="ECO:0000256" key="3">
    <source>
        <dbReference type="ARBA" id="ARBA00022692"/>
    </source>
</evidence>
<evidence type="ECO:0000256" key="1">
    <source>
        <dbReference type="ARBA" id="ARBA00004651"/>
    </source>
</evidence>
<sequence>MNRLTFKLEKRLTPSPVMVFIIPLISVLLALLLGGIFLVLTGENPLDVYSLMFVDSLGSKYGLTETMVKAIPLMLTSLGVSLAFKMKLWNIGAEGQLYMGAMAASWLPLTMPSLPAYIMLPGMLILGMIAGGLWALLTAIPRAIWKVNEIITTLMLNYVAILWVDYLVYGPWKDPNGSNFPISASFSEAARLPGLGDSRIHAGLFFALGLAVLLAVVFKYSRWGYSINVIGSSERAARYAGMNIKRNILLVMFLSGAISGMAGMAEVSGIIGKLQHGISPGYGYTAIIVAWLSKLNPVAILIVSVLFGALQVGGYAVQVEGIPAAVATMLQGAILFFVLGGEIFTNYRLKLIRQKGEELSK</sequence>
<dbReference type="AlphaFoldDB" id="A0A1G7WET9"/>
<reference evidence="8" key="1">
    <citation type="submission" date="2016-10" db="EMBL/GenBank/DDBJ databases">
        <authorList>
            <person name="Varghese N."/>
            <person name="Submissions S."/>
        </authorList>
    </citation>
    <scope>NUCLEOTIDE SEQUENCE [LARGE SCALE GENOMIC DNA]</scope>
    <source>
        <strain evidence="8">DSM 8344</strain>
    </source>
</reference>
<protein>
    <submittedName>
        <fullName evidence="7">Simple sugar transport system permease protein</fullName>
    </submittedName>
</protein>
<evidence type="ECO:0000256" key="5">
    <source>
        <dbReference type="ARBA" id="ARBA00023136"/>
    </source>
</evidence>
<keyword evidence="2" id="KW-1003">Cell membrane</keyword>
<gene>
    <name evidence="7" type="ORF">SAMN05443529_105123</name>
</gene>